<dbReference type="InterPro" id="IPR006143">
    <property type="entry name" value="RND_pump_MFP"/>
</dbReference>
<gene>
    <name evidence="5" type="ORF">K8I29_20040</name>
</gene>
<dbReference type="GO" id="GO:0015562">
    <property type="term" value="F:efflux transmembrane transporter activity"/>
    <property type="evidence" value="ECO:0007669"/>
    <property type="project" value="TreeGrafter"/>
</dbReference>
<evidence type="ECO:0000256" key="2">
    <source>
        <dbReference type="SAM" id="Coils"/>
    </source>
</evidence>
<dbReference type="Gene3D" id="2.40.420.20">
    <property type="match status" value="1"/>
</dbReference>
<dbReference type="NCBIfam" id="TIGR01730">
    <property type="entry name" value="RND_mfp"/>
    <property type="match status" value="1"/>
</dbReference>
<feature type="domain" description="CusB-like beta-barrel" evidence="3">
    <location>
        <begin position="228"/>
        <end position="298"/>
    </location>
</feature>
<protein>
    <submittedName>
        <fullName evidence="5">Efflux RND transporter periplasmic adaptor subunit</fullName>
    </submittedName>
</protein>
<feature type="coiled-coil region" evidence="2">
    <location>
        <begin position="110"/>
        <end position="182"/>
    </location>
</feature>
<dbReference type="PANTHER" id="PTHR30469">
    <property type="entry name" value="MULTIDRUG RESISTANCE PROTEIN MDTA"/>
    <property type="match status" value="1"/>
</dbReference>
<sequence>MALLFFSIALIPGALMSGCAKTGDAERGKITEKPPAAVEVISVSATELMEGVDVIGTLTPKFSAEVKSEIPGLVREVYVTEWVKVRKGTPLARIDVSESEAIVGKAGAGVESARAAHLEAQAAAQRAERERARLRELKEYGLATRQALDEAETEVAAAGARVAAARAQIGVAQEELRRAKTRLAKGILRAPLDGMVSLRDVNVGDLASDTGAAKPLFRIVDNRILNLTVTLPSVEMAAVKVGDPLTFTVDALPGRNFKGKVMYINPEVDEADRSVRVVAEVENSSGELKGGLFAKGRILTGTRKNVLLVPRTALQGLNLAEKKAEVYVAEGDRVRYRAVSTGTVAGEVVEITAGVSPGDSLVVRGGFTLKDGDRIIAYTGKSGGK</sequence>
<dbReference type="Gene3D" id="2.40.30.170">
    <property type="match status" value="1"/>
</dbReference>
<dbReference type="Gene3D" id="1.10.287.470">
    <property type="entry name" value="Helix hairpin bin"/>
    <property type="match status" value="1"/>
</dbReference>
<dbReference type="SUPFAM" id="SSF111369">
    <property type="entry name" value="HlyD-like secretion proteins"/>
    <property type="match status" value="1"/>
</dbReference>
<feature type="domain" description="CzcB-like C-terminal circularly permuted SH3-like" evidence="4">
    <location>
        <begin position="308"/>
        <end position="370"/>
    </location>
</feature>
<dbReference type="InterPro" id="IPR058792">
    <property type="entry name" value="Beta-barrel_RND_2"/>
</dbReference>
<dbReference type="FunFam" id="2.40.30.170:FF:000010">
    <property type="entry name" value="Efflux RND transporter periplasmic adaptor subunit"/>
    <property type="match status" value="1"/>
</dbReference>
<keyword evidence="2" id="KW-0175">Coiled coil</keyword>
<evidence type="ECO:0000313" key="6">
    <source>
        <dbReference type="Proteomes" id="UP000705867"/>
    </source>
</evidence>
<accession>A0A953M3V7</accession>
<dbReference type="GO" id="GO:1990281">
    <property type="term" value="C:efflux pump complex"/>
    <property type="evidence" value="ECO:0007669"/>
    <property type="project" value="TreeGrafter"/>
</dbReference>
<evidence type="ECO:0000256" key="1">
    <source>
        <dbReference type="ARBA" id="ARBA00009477"/>
    </source>
</evidence>
<evidence type="ECO:0000259" key="4">
    <source>
        <dbReference type="Pfam" id="PF25975"/>
    </source>
</evidence>
<dbReference type="EMBL" id="JAIOIV010000157">
    <property type="protein sequence ID" value="MBZ0158493.1"/>
    <property type="molecule type" value="Genomic_DNA"/>
</dbReference>
<comment type="caution">
    <text evidence="5">The sequence shown here is derived from an EMBL/GenBank/DDBJ whole genome shotgun (WGS) entry which is preliminary data.</text>
</comment>
<reference evidence="5" key="2">
    <citation type="submission" date="2021-08" db="EMBL/GenBank/DDBJ databases">
        <authorList>
            <person name="Dalcin Martins P."/>
        </authorList>
    </citation>
    <scope>NUCLEOTIDE SEQUENCE</scope>
    <source>
        <strain evidence="5">MAG_39</strain>
    </source>
</reference>
<dbReference type="PANTHER" id="PTHR30469:SF38">
    <property type="entry name" value="HLYD FAMILY SECRETION PROTEIN"/>
    <property type="match status" value="1"/>
</dbReference>
<dbReference type="Gene3D" id="2.40.50.100">
    <property type="match status" value="1"/>
</dbReference>
<evidence type="ECO:0000259" key="3">
    <source>
        <dbReference type="Pfam" id="PF25954"/>
    </source>
</evidence>
<dbReference type="Pfam" id="PF25954">
    <property type="entry name" value="Beta-barrel_RND_2"/>
    <property type="match status" value="1"/>
</dbReference>
<dbReference type="Pfam" id="PF25975">
    <property type="entry name" value="CzcB_C"/>
    <property type="match status" value="1"/>
</dbReference>
<reference evidence="5" key="1">
    <citation type="journal article" date="2021" name="bioRxiv">
        <title>Unraveling nitrogen, sulfur and carbon metabolic pathways and microbial community transcriptional responses to substrate deprivation and toxicity stresses in a bioreactor mimicking anoxic brackish coastal sediment conditions.</title>
        <authorList>
            <person name="Martins P.D."/>
            <person name="Echeveste M.J."/>
            <person name="Arshad A."/>
            <person name="Kurth J."/>
            <person name="Ouboter H."/>
            <person name="Jetten M.S.M."/>
            <person name="Welte C.U."/>
        </authorList>
    </citation>
    <scope>NUCLEOTIDE SEQUENCE</scope>
    <source>
        <strain evidence="5">MAG_39</strain>
    </source>
</reference>
<proteinExistence type="inferred from homology"/>
<dbReference type="InterPro" id="IPR058649">
    <property type="entry name" value="CzcB_C"/>
</dbReference>
<comment type="similarity">
    <text evidence="1">Belongs to the membrane fusion protein (MFP) (TC 8.A.1) family.</text>
</comment>
<organism evidence="5 6">
    <name type="scientific">Candidatus Nitrobium versatile</name>
    <dbReference type="NCBI Taxonomy" id="2884831"/>
    <lineage>
        <taxon>Bacteria</taxon>
        <taxon>Pseudomonadati</taxon>
        <taxon>Nitrospirota</taxon>
        <taxon>Nitrospiria</taxon>
        <taxon>Nitrospirales</taxon>
        <taxon>Nitrospiraceae</taxon>
        <taxon>Candidatus Nitrobium</taxon>
    </lineage>
</organism>
<dbReference type="Proteomes" id="UP000705867">
    <property type="component" value="Unassembled WGS sequence"/>
</dbReference>
<name>A0A953M3V7_9BACT</name>
<evidence type="ECO:0000313" key="5">
    <source>
        <dbReference type="EMBL" id="MBZ0158493.1"/>
    </source>
</evidence>
<dbReference type="AlphaFoldDB" id="A0A953M3V7"/>